<evidence type="ECO:0000256" key="1">
    <source>
        <dbReference type="ARBA" id="ARBA00038464"/>
    </source>
</evidence>
<dbReference type="SMART" id="SM01127">
    <property type="entry name" value="DDHD"/>
    <property type="match status" value="1"/>
</dbReference>
<dbReference type="PANTHER" id="PTHR23509">
    <property type="entry name" value="PA-PL1 PHOSPHOLIPASE FAMILY"/>
    <property type="match status" value="1"/>
</dbReference>
<dbReference type="Pfam" id="PF23464">
    <property type="entry name" value="WWE_3"/>
    <property type="match status" value="1"/>
</dbReference>
<keyword evidence="4" id="KW-1185">Reference proteome</keyword>
<feature type="region of interest" description="Disordered" evidence="2">
    <location>
        <begin position="622"/>
        <end position="665"/>
    </location>
</feature>
<dbReference type="InterPro" id="IPR057825">
    <property type="entry name" value="WWE_SEC23-DDH2"/>
</dbReference>
<accession>A0A6S7HT88</accession>
<feature type="compositionally biased region" description="Low complexity" evidence="2">
    <location>
        <begin position="105"/>
        <end position="123"/>
    </location>
</feature>
<dbReference type="InterPro" id="IPR013761">
    <property type="entry name" value="SAM/pointed_sf"/>
</dbReference>
<feature type="compositionally biased region" description="Pro residues" evidence="2">
    <location>
        <begin position="91"/>
        <end position="104"/>
    </location>
</feature>
<feature type="compositionally biased region" description="Basic and acidic residues" evidence="2">
    <location>
        <begin position="542"/>
        <end position="553"/>
    </location>
</feature>
<feature type="compositionally biased region" description="Polar residues" evidence="2">
    <location>
        <begin position="554"/>
        <end position="563"/>
    </location>
</feature>
<dbReference type="SMART" id="SM00454">
    <property type="entry name" value="SAM"/>
    <property type="match status" value="1"/>
</dbReference>
<dbReference type="InterPro" id="IPR001660">
    <property type="entry name" value="SAM"/>
</dbReference>
<reference evidence="3" key="1">
    <citation type="submission" date="2020-04" db="EMBL/GenBank/DDBJ databases">
        <authorList>
            <person name="Alioto T."/>
            <person name="Alioto T."/>
            <person name="Gomez Garrido J."/>
        </authorList>
    </citation>
    <scope>NUCLEOTIDE SEQUENCE</scope>
    <source>
        <strain evidence="3">A484AB</strain>
    </source>
</reference>
<evidence type="ECO:0000313" key="4">
    <source>
        <dbReference type="Proteomes" id="UP001152795"/>
    </source>
</evidence>
<evidence type="ECO:0000313" key="3">
    <source>
        <dbReference type="EMBL" id="CAB3996777.1"/>
    </source>
</evidence>
<name>A0A6S7HT88_PARCT</name>
<feature type="region of interest" description="Disordered" evidence="2">
    <location>
        <begin position="163"/>
        <end position="189"/>
    </location>
</feature>
<dbReference type="Pfam" id="PF00536">
    <property type="entry name" value="SAM_1"/>
    <property type="match status" value="1"/>
</dbReference>
<feature type="compositionally biased region" description="Polar residues" evidence="2">
    <location>
        <begin position="1"/>
        <end position="16"/>
    </location>
</feature>
<dbReference type="OrthoDB" id="69269at2759"/>
<dbReference type="GO" id="GO:0004620">
    <property type="term" value="F:phospholipase activity"/>
    <property type="evidence" value="ECO:0007669"/>
    <property type="project" value="TreeGrafter"/>
</dbReference>
<comment type="similarity">
    <text evidence="1">Belongs to the PA-PLA1 family.</text>
</comment>
<dbReference type="InterPro" id="IPR004170">
    <property type="entry name" value="WWE_dom"/>
</dbReference>
<dbReference type="Pfam" id="PF02862">
    <property type="entry name" value="DDHD"/>
    <property type="match status" value="1"/>
</dbReference>
<feature type="region of interest" description="Disordered" evidence="2">
    <location>
        <begin position="1"/>
        <end position="28"/>
    </location>
</feature>
<feature type="region of interest" description="Disordered" evidence="2">
    <location>
        <begin position="816"/>
        <end position="845"/>
    </location>
</feature>
<feature type="compositionally biased region" description="Polar residues" evidence="2">
    <location>
        <begin position="627"/>
        <end position="642"/>
    </location>
</feature>
<dbReference type="SUPFAM" id="SSF47769">
    <property type="entry name" value="SAM/Pointed domain"/>
    <property type="match status" value="1"/>
</dbReference>
<dbReference type="Proteomes" id="UP001152795">
    <property type="component" value="Unassembled WGS sequence"/>
</dbReference>
<feature type="compositionally biased region" description="Polar residues" evidence="2">
    <location>
        <begin position="523"/>
        <end position="541"/>
    </location>
</feature>
<dbReference type="PROSITE" id="PS50007">
    <property type="entry name" value="PIPLC_X_DOMAIN"/>
    <property type="match status" value="1"/>
</dbReference>
<dbReference type="EMBL" id="CACRXK020002942">
    <property type="protein sequence ID" value="CAB3996777.1"/>
    <property type="molecule type" value="Genomic_DNA"/>
</dbReference>
<gene>
    <name evidence="3" type="ORF">PACLA_8A010364</name>
</gene>
<dbReference type="Pfam" id="PF02825">
    <property type="entry name" value="WWE"/>
    <property type="match status" value="1"/>
</dbReference>
<sequence length="905" mass="101151">MADKTPTSLTSHSLFPSSGDGLDLNQLSGPFAFAPALVPTSVSPVVQPSGGNTSEEIALNPDVLEGEVEKFVGQPVTPPSTPRKGELMSPPRQPSTPPRQPSTPPIASNVSPNVNPPSSIYSPMQMLPPTTVSYQHSPSQPPMTTQTTPLKPIHAVPPFTQSQQSIFPPAMSSPQPPSAPPPTPEQRAKASPVRPHWFYLKHGKVWTPFSWKDSSLLQQSFSSPPRGNDRIIATDGGRYDVNIDKRTRTSVYWNEPVTVVRPCTWFCKAHDGENKLVPYGEGIAANLEQAYLDAHDDQRWPKTVNLEQGETVIMHNSNVMVHFSATTSNEDEWTGEDIRSRPKVVRRGIDDFEADIDDGEPSQIDHLVFVVHGIGPYADLKFRSLIECVNDFRRVSLEMMDGRREKLIGNQDNLVGRIEFLPVLWYWAVHDDMPTGVDSRLQSITINSVTKLREFTNNTLLDILFFTSPVYCQTIVDKVGSEMNRLLNVFQQRNPSFNGSISVCGHSLGSAICFDILQHQGDQQEPVQTTKDGSHTNIQRTANERKDQPKEEPVQNTDANTSPSLEQILQRLGLENFILTFQMEQIDGEALMMCSEDDLKELSVPMGPRKKILSYQKDYAKEKEAAQQGTGNTKAPTQSTQNTETATFTESETTDGPLASRSSFRNLSQNPSSIEVVEILQYHHGQQGTAGTGQPYVRYPKLNFEPRNMFAIGSPIGLFLTVRGVENIGIDYSFPTCPGFYNIFHPYDPVAYRIEPLVIEGFKGEPVLMQHHKGRKRMHLELRENLSRIGANLKQRFVESVKETWATINDFARAHTGAQAADEPDSPGGRNDASDTESQSDVEERRKVESIAMGRLNRGQRFDFVLQEKPIEILNEYLFALSSHVCYWQSEDTALFMLKEIYKNS</sequence>
<feature type="compositionally biased region" description="Pro residues" evidence="2">
    <location>
        <begin position="174"/>
        <end position="184"/>
    </location>
</feature>
<dbReference type="PANTHER" id="PTHR23509:SF10">
    <property type="entry name" value="LD21067P"/>
    <property type="match status" value="1"/>
</dbReference>
<proteinExistence type="inferred from homology"/>
<dbReference type="GO" id="GO:0005737">
    <property type="term" value="C:cytoplasm"/>
    <property type="evidence" value="ECO:0007669"/>
    <property type="project" value="TreeGrafter"/>
</dbReference>
<dbReference type="InterPro" id="IPR004177">
    <property type="entry name" value="DDHD_dom"/>
</dbReference>
<evidence type="ECO:0000256" key="2">
    <source>
        <dbReference type="SAM" id="MobiDB-lite"/>
    </source>
</evidence>
<dbReference type="Gene3D" id="1.10.150.50">
    <property type="entry name" value="Transcription Factor, Ets-1"/>
    <property type="match status" value="1"/>
</dbReference>
<comment type="caution">
    <text evidence="3">The sequence shown here is derived from an EMBL/GenBank/DDBJ whole genome shotgun (WGS) entry which is preliminary data.</text>
</comment>
<feature type="region of interest" description="Disordered" evidence="2">
    <location>
        <begin position="41"/>
        <end position="148"/>
    </location>
</feature>
<dbReference type="PROSITE" id="PS51043">
    <property type="entry name" value="DDHD"/>
    <property type="match status" value="1"/>
</dbReference>
<dbReference type="PROSITE" id="PS50918">
    <property type="entry name" value="WWE"/>
    <property type="match status" value="1"/>
</dbReference>
<organism evidence="3 4">
    <name type="scientific">Paramuricea clavata</name>
    <name type="common">Red gorgonian</name>
    <name type="synonym">Violescent sea-whip</name>
    <dbReference type="NCBI Taxonomy" id="317549"/>
    <lineage>
        <taxon>Eukaryota</taxon>
        <taxon>Metazoa</taxon>
        <taxon>Cnidaria</taxon>
        <taxon>Anthozoa</taxon>
        <taxon>Octocorallia</taxon>
        <taxon>Malacalcyonacea</taxon>
        <taxon>Plexauridae</taxon>
        <taxon>Paramuricea</taxon>
    </lineage>
</organism>
<dbReference type="AlphaFoldDB" id="A0A6S7HT88"/>
<dbReference type="GO" id="GO:0046872">
    <property type="term" value="F:metal ion binding"/>
    <property type="evidence" value="ECO:0007669"/>
    <property type="project" value="InterPro"/>
</dbReference>
<dbReference type="InterPro" id="IPR058055">
    <property type="entry name" value="PA-PLA1"/>
</dbReference>
<protein>
    <submittedName>
        <fullName evidence="3">SEC23-interacting</fullName>
    </submittedName>
</protein>
<feature type="region of interest" description="Disordered" evidence="2">
    <location>
        <begin position="523"/>
        <end position="563"/>
    </location>
</feature>